<gene>
    <name evidence="3" type="ORF">PNU26_09385</name>
</gene>
<proteinExistence type="predicted"/>
<dbReference type="Proteomes" id="UP001210204">
    <property type="component" value="Unassembled WGS sequence"/>
</dbReference>
<sequence>MARKNISKIDKDIQAAEKKVEELRAERREAEENFYKEIGKLFAKKEFLKDKSLSFEDLISRLKKEVKNTQLELKSQSKPTENDPQNSNEFTQ</sequence>
<organism evidence="3 4">
    <name type="scientific">Streptococcus salivarius</name>
    <dbReference type="NCBI Taxonomy" id="1304"/>
    <lineage>
        <taxon>Bacteria</taxon>
        <taxon>Bacillati</taxon>
        <taxon>Bacillota</taxon>
        <taxon>Bacilli</taxon>
        <taxon>Lactobacillales</taxon>
        <taxon>Streptococcaceae</taxon>
        <taxon>Streptococcus</taxon>
    </lineage>
</organism>
<dbReference type="RefSeq" id="WP_195918179.1">
    <property type="nucleotide sequence ID" value="NZ_JADOZZ010000014.1"/>
</dbReference>
<feature type="coiled-coil region" evidence="1">
    <location>
        <begin position="6"/>
        <end position="33"/>
    </location>
</feature>
<evidence type="ECO:0000256" key="1">
    <source>
        <dbReference type="SAM" id="Coils"/>
    </source>
</evidence>
<dbReference type="EMBL" id="JAQMJT010000013">
    <property type="protein sequence ID" value="MDB8614606.1"/>
    <property type="molecule type" value="Genomic_DNA"/>
</dbReference>
<keyword evidence="1" id="KW-0175">Coiled coil</keyword>
<protein>
    <recommendedName>
        <fullName evidence="5">DUF3847 domain-containing protein</fullName>
    </recommendedName>
</protein>
<feature type="region of interest" description="Disordered" evidence="2">
    <location>
        <begin position="69"/>
        <end position="92"/>
    </location>
</feature>
<accession>A0AAW6D738</accession>
<reference evidence="3" key="1">
    <citation type="submission" date="2023-01" db="EMBL/GenBank/DDBJ databases">
        <title>Human gut microbiome strain richness.</title>
        <authorList>
            <person name="Chen-Liaw A."/>
        </authorList>
    </citation>
    <scope>NUCLEOTIDE SEQUENCE</scope>
    <source>
        <strain evidence="3">1001095st1_G4_1001095IJ_161003</strain>
    </source>
</reference>
<comment type="caution">
    <text evidence="3">The sequence shown here is derived from an EMBL/GenBank/DDBJ whole genome shotgun (WGS) entry which is preliminary data.</text>
</comment>
<name>A0AAW6D738_STRSL</name>
<evidence type="ECO:0008006" key="5">
    <source>
        <dbReference type="Google" id="ProtNLM"/>
    </source>
</evidence>
<evidence type="ECO:0000313" key="4">
    <source>
        <dbReference type="Proteomes" id="UP001210204"/>
    </source>
</evidence>
<evidence type="ECO:0000256" key="2">
    <source>
        <dbReference type="SAM" id="MobiDB-lite"/>
    </source>
</evidence>
<dbReference type="AlphaFoldDB" id="A0AAW6D738"/>
<evidence type="ECO:0000313" key="3">
    <source>
        <dbReference type="EMBL" id="MDB8614606.1"/>
    </source>
</evidence>